<protein>
    <recommendedName>
        <fullName evidence="10">Sodium/calcium exchanger membrane region domain-containing protein</fullName>
    </recommendedName>
</protein>
<comment type="subcellular location">
    <subcellularLocation>
        <location evidence="1">Endomembrane system</location>
        <topology evidence="1">Multi-pass membrane protein</topology>
    </subcellularLocation>
</comment>
<dbReference type="Proteomes" id="UP000801428">
    <property type="component" value="Unassembled WGS sequence"/>
</dbReference>
<evidence type="ECO:0000256" key="1">
    <source>
        <dbReference type="ARBA" id="ARBA00004127"/>
    </source>
</evidence>
<evidence type="ECO:0000313" key="11">
    <source>
        <dbReference type="EMBL" id="KAF3010649.1"/>
    </source>
</evidence>
<feature type="transmembrane region" description="Helical" evidence="9">
    <location>
        <begin position="144"/>
        <end position="163"/>
    </location>
</feature>
<feature type="domain" description="Sodium/calcium exchanger membrane region" evidence="10">
    <location>
        <begin position="227"/>
        <end position="317"/>
    </location>
</feature>
<sequence length="326" mass="35619">MAEETLASEASNDGSHVTEPQEYAHSGRNDSVIGPLPTEGYRIFDARPSVDTIANNDPYTSFPKLVSDESNAPRRLLADAGTFTAKYWSRMMLVFVPIALAAPYLGLDDSAVFVFNCLAIIPLADVLCQATDHVASYMGETTGALVNVTMGNLTELVIFILLVPSTLKLATDDLTTARKMVDLSRATSIVLIVVYFLYLWTQIRSEKYAYKPLIQLDDPEEPEMVDSTMIGLIILPIVGNAAELVSSIIFASRKQTDLAFAVSIGSAIQIALFVTPLIVLIAWGIDRDMTLHFTAFESIALAASSVLFLMLVFDNRIASYFIVDAE</sequence>
<organism evidence="11 12">
    <name type="scientific">Curvularia kusanoi</name>
    <name type="common">Cochliobolus kusanoi</name>
    <dbReference type="NCBI Taxonomy" id="90978"/>
    <lineage>
        <taxon>Eukaryota</taxon>
        <taxon>Fungi</taxon>
        <taxon>Dikarya</taxon>
        <taxon>Ascomycota</taxon>
        <taxon>Pezizomycotina</taxon>
        <taxon>Dothideomycetes</taxon>
        <taxon>Pleosporomycetidae</taxon>
        <taxon>Pleosporales</taxon>
        <taxon>Pleosporineae</taxon>
        <taxon>Pleosporaceae</taxon>
        <taxon>Curvularia</taxon>
    </lineage>
</organism>
<dbReference type="OrthoDB" id="1699231at2759"/>
<dbReference type="GO" id="GO:0000329">
    <property type="term" value="C:fungal-type vacuole membrane"/>
    <property type="evidence" value="ECO:0007669"/>
    <property type="project" value="TreeGrafter"/>
</dbReference>
<feature type="transmembrane region" description="Helical" evidence="9">
    <location>
        <begin position="258"/>
        <end position="285"/>
    </location>
</feature>
<dbReference type="Gene3D" id="1.20.1420.30">
    <property type="entry name" value="NCX, central ion-binding region"/>
    <property type="match status" value="1"/>
</dbReference>
<feature type="region of interest" description="Disordered" evidence="8">
    <location>
        <begin position="1"/>
        <end position="34"/>
    </location>
</feature>
<evidence type="ECO:0000256" key="3">
    <source>
        <dbReference type="ARBA" id="ARBA00022448"/>
    </source>
</evidence>
<evidence type="ECO:0000256" key="7">
    <source>
        <dbReference type="ARBA" id="ARBA00023136"/>
    </source>
</evidence>
<evidence type="ECO:0000313" key="12">
    <source>
        <dbReference type="Proteomes" id="UP000801428"/>
    </source>
</evidence>
<comment type="similarity">
    <text evidence="2">Belongs to the Ca(2+):cation antiporter (CaCA) (TC 2.A.19) family.</text>
</comment>
<evidence type="ECO:0000259" key="10">
    <source>
        <dbReference type="Pfam" id="PF01699"/>
    </source>
</evidence>
<evidence type="ECO:0000256" key="5">
    <source>
        <dbReference type="ARBA" id="ARBA00022989"/>
    </source>
</evidence>
<dbReference type="EMBL" id="SWKU01000001">
    <property type="protein sequence ID" value="KAF3010649.1"/>
    <property type="molecule type" value="Genomic_DNA"/>
</dbReference>
<accession>A0A9P4TLK0</accession>
<evidence type="ECO:0000256" key="2">
    <source>
        <dbReference type="ARBA" id="ARBA00008170"/>
    </source>
</evidence>
<feature type="transmembrane region" description="Helical" evidence="9">
    <location>
        <begin position="183"/>
        <end position="201"/>
    </location>
</feature>
<dbReference type="PANTHER" id="PTHR31503:SF18">
    <property type="entry name" value="CA(2+)_H(+) EXCHANGER, PUTATIVE (EUROFUNG)-RELATED"/>
    <property type="match status" value="1"/>
</dbReference>
<dbReference type="InterPro" id="IPR004713">
    <property type="entry name" value="CaH_exchang"/>
</dbReference>
<dbReference type="AlphaFoldDB" id="A0A9P4TLK0"/>
<keyword evidence="6" id="KW-0406">Ion transport</keyword>
<feature type="transmembrane region" description="Helical" evidence="9">
    <location>
        <begin position="87"/>
        <end position="106"/>
    </location>
</feature>
<keyword evidence="5 9" id="KW-1133">Transmembrane helix</keyword>
<evidence type="ECO:0000256" key="8">
    <source>
        <dbReference type="SAM" id="MobiDB-lite"/>
    </source>
</evidence>
<dbReference type="PANTHER" id="PTHR31503">
    <property type="entry name" value="VACUOLAR CALCIUM ION TRANSPORTER"/>
    <property type="match status" value="1"/>
</dbReference>
<reference evidence="11" key="1">
    <citation type="submission" date="2019-04" db="EMBL/GenBank/DDBJ databases">
        <title>Sequencing of skin fungus with MAO and IRED activity.</title>
        <authorList>
            <person name="Marsaioli A.J."/>
            <person name="Bonatto J.M.C."/>
            <person name="Reis Junior O."/>
        </authorList>
    </citation>
    <scope>NUCLEOTIDE SEQUENCE</scope>
    <source>
        <strain evidence="11">30M1</strain>
    </source>
</reference>
<evidence type="ECO:0000256" key="4">
    <source>
        <dbReference type="ARBA" id="ARBA00022692"/>
    </source>
</evidence>
<keyword evidence="3" id="KW-0813">Transport</keyword>
<feature type="transmembrane region" description="Helical" evidence="9">
    <location>
        <begin position="229"/>
        <end position="251"/>
    </location>
</feature>
<dbReference type="GO" id="GO:0006874">
    <property type="term" value="P:intracellular calcium ion homeostasis"/>
    <property type="evidence" value="ECO:0007669"/>
    <property type="project" value="TreeGrafter"/>
</dbReference>
<dbReference type="GO" id="GO:0015369">
    <property type="term" value="F:calcium:proton antiporter activity"/>
    <property type="evidence" value="ECO:0007669"/>
    <property type="project" value="TreeGrafter"/>
</dbReference>
<keyword evidence="7 9" id="KW-0472">Membrane</keyword>
<gene>
    <name evidence="11" type="ORF">E8E13_004645</name>
</gene>
<comment type="caution">
    <text evidence="11">The sequence shown here is derived from an EMBL/GenBank/DDBJ whole genome shotgun (WGS) entry which is preliminary data.</text>
</comment>
<name>A0A9P4TLK0_CURKU</name>
<keyword evidence="4 9" id="KW-0812">Transmembrane</keyword>
<dbReference type="GO" id="GO:0012505">
    <property type="term" value="C:endomembrane system"/>
    <property type="evidence" value="ECO:0007669"/>
    <property type="project" value="UniProtKB-SubCell"/>
</dbReference>
<proteinExistence type="inferred from homology"/>
<keyword evidence="12" id="KW-1185">Reference proteome</keyword>
<feature type="transmembrane region" description="Helical" evidence="9">
    <location>
        <begin position="291"/>
        <end position="313"/>
    </location>
</feature>
<dbReference type="InterPro" id="IPR004837">
    <property type="entry name" value="NaCa_Exmemb"/>
</dbReference>
<evidence type="ECO:0000256" key="6">
    <source>
        <dbReference type="ARBA" id="ARBA00023065"/>
    </source>
</evidence>
<evidence type="ECO:0000256" key="9">
    <source>
        <dbReference type="SAM" id="Phobius"/>
    </source>
</evidence>
<dbReference type="Pfam" id="PF01699">
    <property type="entry name" value="Na_Ca_ex"/>
    <property type="match status" value="1"/>
</dbReference>
<dbReference type="InterPro" id="IPR044880">
    <property type="entry name" value="NCX_ion-bd_dom_sf"/>
</dbReference>